<dbReference type="AlphaFoldDB" id="A0A2T2WIU0"/>
<evidence type="ECO:0000313" key="2">
    <source>
        <dbReference type="Proteomes" id="UP000241848"/>
    </source>
</evidence>
<gene>
    <name evidence="1" type="ORF">C7B45_08020</name>
</gene>
<dbReference type="EMBL" id="PXYV01000021">
    <property type="protein sequence ID" value="PSR22161.1"/>
    <property type="molecule type" value="Genomic_DNA"/>
</dbReference>
<sequence length="95" mass="10231">MNTDHCRFPQDTGPRVVRYRCEPGKARPAGVARDLSVGPAYTIFLWLDFSAYQTIRMAAGQHVHWLAAPHVAGTLSSITIDGAGLALHLSAAGED</sequence>
<protein>
    <submittedName>
        <fullName evidence="1">Uncharacterized protein</fullName>
    </submittedName>
</protein>
<name>A0A2T2WIU0_9FIRM</name>
<accession>A0A2T2WIU0</accession>
<organism evidence="1 2">
    <name type="scientific">Sulfobacillus acidophilus</name>
    <dbReference type="NCBI Taxonomy" id="53633"/>
    <lineage>
        <taxon>Bacteria</taxon>
        <taxon>Bacillati</taxon>
        <taxon>Bacillota</taxon>
        <taxon>Clostridia</taxon>
        <taxon>Eubacteriales</taxon>
        <taxon>Clostridiales Family XVII. Incertae Sedis</taxon>
        <taxon>Sulfobacillus</taxon>
    </lineage>
</organism>
<dbReference type="Proteomes" id="UP000241848">
    <property type="component" value="Unassembled WGS sequence"/>
</dbReference>
<proteinExistence type="predicted"/>
<comment type="caution">
    <text evidence="1">The sequence shown here is derived from an EMBL/GenBank/DDBJ whole genome shotgun (WGS) entry which is preliminary data.</text>
</comment>
<evidence type="ECO:0000313" key="1">
    <source>
        <dbReference type="EMBL" id="PSR22161.1"/>
    </source>
</evidence>
<reference evidence="1 2" key="1">
    <citation type="journal article" date="2014" name="BMC Genomics">
        <title>Comparison of environmental and isolate Sulfobacillus genomes reveals diverse carbon, sulfur, nitrogen, and hydrogen metabolisms.</title>
        <authorList>
            <person name="Justice N.B."/>
            <person name="Norman A."/>
            <person name="Brown C.T."/>
            <person name="Singh A."/>
            <person name="Thomas B.C."/>
            <person name="Banfield J.F."/>
        </authorList>
    </citation>
    <scope>NUCLEOTIDE SEQUENCE [LARGE SCALE GENOMIC DNA]</scope>
    <source>
        <strain evidence="1">AMDSBA3</strain>
    </source>
</reference>